<keyword evidence="1" id="KW-0472">Membrane</keyword>
<dbReference type="RefSeq" id="WP_135341498.1">
    <property type="nucleotide sequence ID" value="NZ_JBHLTX010000005.1"/>
</dbReference>
<accession>A0A4Z0GGK2</accession>
<feature type="transmembrane region" description="Helical" evidence="1">
    <location>
        <begin position="7"/>
        <end position="24"/>
    </location>
</feature>
<keyword evidence="3" id="KW-1185">Reference proteome</keyword>
<evidence type="ECO:0000313" key="3">
    <source>
        <dbReference type="Proteomes" id="UP000297948"/>
    </source>
</evidence>
<evidence type="ECO:0000256" key="1">
    <source>
        <dbReference type="SAM" id="Phobius"/>
    </source>
</evidence>
<organism evidence="2 3">
    <name type="scientific">Streptomyces palmae</name>
    <dbReference type="NCBI Taxonomy" id="1701085"/>
    <lineage>
        <taxon>Bacteria</taxon>
        <taxon>Bacillati</taxon>
        <taxon>Actinomycetota</taxon>
        <taxon>Actinomycetes</taxon>
        <taxon>Kitasatosporales</taxon>
        <taxon>Streptomycetaceae</taxon>
        <taxon>Streptomyces</taxon>
    </lineage>
</organism>
<keyword evidence="1" id="KW-1133">Transmembrane helix</keyword>
<feature type="transmembrane region" description="Helical" evidence="1">
    <location>
        <begin position="30"/>
        <end position="55"/>
    </location>
</feature>
<protein>
    <submittedName>
        <fullName evidence="2">Uncharacterized protein</fullName>
    </submittedName>
</protein>
<dbReference type="OrthoDB" id="3298667at2"/>
<reference evidence="2 3" key="1">
    <citation type="submission" date="2019-03" db="EMBL/GenBank/DDBJ databases">
        <authorList>
            <person name="Gonzalez-Pimentel J.L."/>
        </authorList>
    </citation>
    <scope>NUCLEOTIDE SEQUENCE [LARGE SCALE GENOMIC DNA]</scope>
    <source>
        <strain evidence="2 3">JCM 31289</strain>
    </source>
</reference>
<dbReference type="InterPro" id="IPR043762">
    <property type="entry name" value="DUF5708"/>
</dbReference>
<keyword evidence="1" id="KW-0812">Transmembrane</keyword>
<dbReference type="AlphaFoldDB" id="A0A4Z0GGK2"/>
<proteinExistence type="predicted"/>
<dbReference type="Proteomes" id="UP000297948">
    <property type="component" value="Unassembled WGS sequence"/>
</dbReference>
<comment type="caution">
    <text evidence="2">The sequence shown here is derived from an EMBL/GenBank/DDBJ whole genome shotgun (WGS) entry which is preliminary data.</text>
</comment>
<dbReference type="Pfam" id="PF18969">
    <property type="entry name" value="DUF5708"/>
    <property type="match status" value="1"/>
</dbReference>
<name>A0A4Z0GGK2_9ACTN</name>
<evidence type="ECO:0000313" key="2">
    <source>
        <dbReference type="EMBL" id="TGA95263.1"/>
    </source>
</evidence>
<sequence>MNTTTKNLLEGGVTLVAGLALWLFGDRVDLPVISLVKIGVVASCLGVVQLGYAGYLSLGRAHRPKG</sequence>
<dbReference type="EMBL" id="SRID01000331">
    <property type="protein sequence ID" value="TGA95263.1"/>
    <property type="molecule type" value="Genomic_DNA"/>
</dbReference>
<gene>
    <name evidence="2" type="ORF">E4099_25715</name>
</gene>